<dbReference type="Proteomes" id="UP000305064">
    <property type="component" value="Unassembled WGS sequence"/>
</dbReference>
<protein>
    <submittedName>
        <fullName evidence="2">Uncharacterized protein</fullName>
    </submittedName>
</protein>
<comment type="caution">
    <text evidence="2">The sequence shown here is derived from an EMBL/GenBank/DDBJ whole genome shotgun (WGS) entry which is preliminary data.</text>
</comment>
<organism evidence="2 3">
    <name type="scientific">Aureobasidium pullulans</name>
    <name type="common">Black yeast</name>
    <name type="synonym">Pullularia pullulans</name>
    <dbReference type="NCBI Taxonomy" id="5580"/>
    <lineage>
        <taxon>Eukaryota</taxon>
        <taxon>Fungi</taxon>
        <taxon>Dikarya</taxon>
        <taxon>Ascomycota</taxon>
        <taxon>Pezizomycotina</taxon>
        <taxon>Dothideomycetes</taxon>
        <taxon>Dothideomycetidae</taxon>
        <taxon>Dothideales</taxon>
        <taxon>Saccotheciaceae</taxon>
        <taxon>Aureobasidium</taxon>
    </lineage>
</organism>
<feature type="compositionally biased region" description="Basic and acidic residues" evidence="1">
    <location>
        <begin position="34"/>
        <end position="43"/>
    </location>
</feature>
<evidence type="ECO:0000256" key="1">
    <source>
        <dbReference type="SAM" id="MobiDB-lite"/>
    </source>
</evidence>
<accession>A0AB38LK34</accession>
<dbReference type="EMBL" id="QZBJ01000100">
    <property type="protein sequence ID" value="THY69443.1"/>
    <property type="molecule type" value="Genomic_DNA"/>
</dbReference>
<feature type="compositionally biased region" description="Polar residues" evidence="1">
    <location>
        <begin position="24"/>
        <end position="33"/>
    </location>
</feature>
<gene>
    <name evidence="2" type="ORF">D6C94_09532</name>
</gene>
<evidence type="ECO:0000313" key="2">
    <source>
        <dbReference type="EMBL" id="THY69443.1"/>
    </source>
</evidence>
<evidence type="ECO:0000313" key="3">
    <source>
        <dbReference type="Proteomes" id="UP000305064"/>
    </source>
</evidence>
<sequence length="463" mass="51190">MAAPSGITMAAMLDTERKAAALDGTQNGQPGHNNESERWSARSTHWQDFKPTLNFLVPGAKFLPAPRDGHESGLYALAIGMVAHPDNTQPVDWSGRSPENTAFARLVYAIHQIRSQHDDNSVKLETLRVDNSTMSFQGLASLIAHHNQTMAEPKIELFLAEMGRIEAKTPHLPDSKKVVVRRSPQTRQWEGCGYADTAYKGEYVDHHESQHDHAKVTYELGCFKVIITPGDGYHSALFGLAMAITGSEDFEMREMEGFEDLKRCLDGTIYKDSATAELKGPLSSKVLGAVADSWNRRCGSNHAKKISLYTGYIGGKFQEVTMQTTEERKRVIFVYQDSRWSLCLSRQSSPFDSEGKRKTDLANNPIPVHEKNVSVAAEKIDVVEDVAESHQALARVVERLEATSCEQINTINGLVMAVNDLTATVAALTNAMQTNGKSSVQQLDHMDPEVDEEVEVADLISFD</sequence>
<feature type="region of interest" description="Disordered" evidence="1">
    <location>
        <begin position="23"/>
        <end position="43"/>
    </location>
</feature>
<reference evidence="2 3" key="1">
    <citation type="submission" date="2018-10" db="EMBL/GenBank/DDBJ databases">
        <title>Fifty Aureobasidium pullulans genomes reveal a recombining polyextremotolerant generalist.</title>
        <authorList>
            <person name="Gostincar C."/>
            <person name="Turk M."/>
            <person name="Zajc J."/>
            <person name="Gunde-Cimerman N."/>
        </authorList>
    </citation>
    <scope>NUCLEOTIDE SEQUENCE [LARGE SCALE GENOMIC DNA]</scope>
    <source>
        <strain evidence="2 3">EXF-4256</strain>
    </source>
</reference>
<dbReference type="AlphaFoldDB" id="A0AB38LK34"/>
<name>A0AB38LK34_AURPU</name>
<proteinExistence type="predicted"/>